<feature type="region of interest" description="Disordered" evidence="1">
    <location>
        <begin position="236"/>
        <end position="258"/>
    </location>
</feature>
<evidence type="ECO:0000313" key="3">
    <source>
        <dbReference type="EMBL" id="GDY32223.1"/>
    </source>
</evidence>
<feature type="compositionally biased region" description="Low complexity" evidence="1">
    <location>
        <begin position="90"/>
        <end position="102"/>
    </location>
</feature>
<feature type="transmembrane region" description="Helical" evidence="2">
    <location>
        <begin position="588"/>
        <end position="604"/>
    </location>
</feature>
<accession>A0A4D4JEE7</accession>
<feature type="transmembrane region" description="Helical" evidence="2">
    <location>
        <begin position="391"/>
        <end position="410"/>
    </location>
</feature>
<sequence length="736" mass="78067">MSAGADTRVEAVAPGSWPGLAALCRLPKHFRVLVIALIVFVCGVLVSRPVPPAAAQPTSGEPAQAAHAVDDLVQPSATRDARPDIPADFTATTGAPAPVTVRTPDGLLRTVNPAGGCSAPWGEDNTPWDFGIACKAHDLGYDLLRYEERKGQPLGQDTRRALDARLARDMHAQCEANPRGSARECHVVADVYAAGAEFNSWRQRWGPPNLEPVWAWVVGFAAVAALLLARLPGGRPSRRSAPGLAGTENAERAPPKRVRRRAARAAPVAVRPDRYLTFLRLVGLALPVLGESLSTVAHWAGVDTARLAWLTWVLQAVPVFFFAGGQANLAGWRAVRERAGGFGRYLAGRTSWLLRPVLAFVLAWLVVPLPLEVLGVPRERLEEIGRLIAHPLWSLGVYLVVVAATPVMAWLHRHARLATPAVLAVAVPALDVLRTLPGWGLLGAVNVVVLALLLQQCGFLYADGVLQRLPGPVLGGAAALGALGLAWLIIVAGYSATMMAGRGGNPPTICLLALAVSQIGLAVLLRDRAAGWLDRHGPWHAVSFIRSAPMTLYLGYLAGLLVGTGVVGALSARVGLGRALAWLGQPRWLVALVLLLVPLLAAFLRFERPRRFTWPAPVESYRGRLAATLGVLYGALGVLGFVVTGFAGVPGEGWLLVLPVDPLQNLVHLLLGWYLVHTARVGTSGNRLPWLLTALACLPALLAPGFSTAGVLLHGATITVAALAAAARPRTLRVAH</sequence>
<dbReference type="GO" id="GO:0006644">
    <property type="term" value="P:phospholipid metabolic process"/>
    <property type="evidence" value="ECO:0007669"/>
    <property type="project" value="InterPro"/>
</dbReference>
<reference evidence="4" key="1">
    <citation type="submission" date="2019-04" db="EMBL/GenBank/DDBJ databases">
        <title>Draft genome sequence of Pseudonocardiaceae bacterium SL3-2-4.</title>
        <authorList>
            <person name="Ningsih F."/>
            <person name="Yokota A."/>
            <person name="Sakai Y."/>
            <person name="Nanatani K."/>
            <person name="Yabe S."/>
            <person name="Oetari A."/>
            <person name="Sjamsuridzal W."/>
        </authorList>
    </citation>
    <scope>NUCLEOTIDE SEQUENCE [LARGE SCALE GENOMIC DNA]</scope>
    <source>
        <strain evidence="4">SL3-2-4</strain>
    </source>
</reference>
<dbReference type="EMBL" id="BJFL01000022">
    <property type="protein sequence ID" value="GDY32223.1"/>
    <property type="molecule type" value="Genomic_DNA"/>
</dbReference>
<feature type="transmembrane region" description="Helical" evidence="2">
    <location>
        <begin position="553"/>
        <end position="576"/>
    </location>
</feature>
<dbReference type="GO" id="GO:0050482">
    <property type="term" value="P:arachidonate secretion"/>
    <property type="evidence" value="ECO:0007669"/>
    <property type="project" value="InterPro"/>
</dbReference>
<dbReference type="Proteomes" id="UP000298860">
    <property type="component" value="Unassembled WGS sequence"/>
</dbReference>
<dbReference type="SUPFAM" id="SSF48619">
    <property type="entry name" value="Phospholipase A2, PLA2"/>
    <property type="match status" value="1"/>
</dbReference>
<keyword evidence="2" id="KW-0812">Transmembrane</keyword>
<evidence type="ECO:0000256" key="2">
    <source>
        <dbReference type="SAM" id="Phobius"/>
    </source>
</evidence>
<feature type="transmembrane region" description="Helical" evidence="2">
    <location>
        <begin position="439"/>
        <end position="461"/>
    </location>
</feature>
<dbReference type="Gene3D" id="1.20.90.10">
    <property type="entry name" value="Phospholipase A2 domain"/>
    <property type="match status" value="1"/>
</dbReference>
<keyword evidence="4" id="KW-1185">Reference proteome</keyword>
<dbReference type="RefSeq" id="WP_137815257.1">
    <property type="nucleotide sequence ID" value="NZ_BJFL01000022.1"/>
</dbReference>
<feature type="transmembrane region" description="Helical" evidence="2">
    <location>
        <begin position="352"/>
        <end position="371"/>
    </location>
</feature>
<keyword evidence="2" id="KW-0472">Membrane</keyword>
<dbReference type="GO" id="GO:0004623">
    <property type="term" value="F:phospholipase A2 activity"/>
    <property type="evidence" value="ECO:0007669"/>
    <property type="project" value="InterPro"/>
</dbReference>
<feature type="transmembrane region" description="Helical" evidence="2">
    <location>
        <begin position="281"/>
        <end position="301"/>
    </location>
</feature>
<dbReference type="OrthoDB" id="3389925at2"/>
<comment type="caution">
    <text evidence="3">The sequence shown here is derived from an EMBL/GenBank/DDBJ whole genome shotgun (WGS) entry which is preliminary data.</text>
</comment>
<protein>
    <submittedName>
        <fullName evidence="3">Phospholipase</fullName>
    </submittedName>
</protein>
<dbReference type="Pfam" id="PF09056">
    <property type="entry name" value="Phospholip_A2_3"/>
    <property type="match status" value="1"/>
</dbReference>
<evidence type="ECO:0000313" key="4">
    <source>
        <dbReference type="Proteomes" id="UP000298860"/>
    </source>
</evidence>
<proteinExistence type="predicted"/>
<gene>
    <name evidence="3" type="ORF">GTS_38560</name>
</gene>
<feature type="transmembrane region" description="Helical" evidence="2">
    <location>
        <begin position="625"/>
        <end position="647"/>
    </location>
</feature>
<feature type="transmembrane region" description="Helical" evidence="2">
    <location>
        <begin position="213"/>
        <end position="231"/>
    </location>
</feature>
<feature type="transmembrane region" description="Helical" evidence="2">
    <location>
        <begin position="307"/>
        <end position="331"/>
    </location>
</feature>
<feature type="transmembrane region" description="Helical" evidence="2">
    <location>
        <begin position="711"/>
        <end position="727"/>
    </location>
</feature>
<dbReference type="AlphaFoldDB" id="A0A4D4JEE7"/>
<dbReference type="InterPro" id="IPR015141">
    <property type="entry name" value="PLipase_A2_prok/fun"/>
</dbReference>
<keyword evidence="2" id="KW-1133">Transmembrane helix</keyword>
<feature type="transmembrane region" description="Helical" evidence="2">
    <location>
        <begin position="473"/>
        <end position="494"/>
    </location>
</feature>
<feature type="transmembrane region" description="Helical" evidence="2">
    <location>
        <begin position="30"/>
        <end position="50"/>
    </location>
</feature>
<name>A0A4D4JEE7_9PSEU</name>
<organism evidence="3 4">
    <name type="scientific">Gandjariella thermophila</name>
    <dbReference type="NCBI Taxonomy" id="1931992"/>
    <lineage>
        <taxon>Bacteria</taxon>
        <taxon>Bacillati</taxon>
        <taxon>Actinomycetota</taxon>
        <taxon>Actinomycetes</taxon>
        <taxon>Pseudonocardiales</taxon>
        <taxon>Pseudonocardiaceae</taxon>
        <taxon>Gandjariella</taxon>
    </lineage>
</organism>
<dbReference type="InterPro" id="IPR036444">
    <property type="entry name" value="PLipase_A2_dom_sf"/>
</dbReference>
<feature type="region of interest" description="Disordered" evidence="1">
    <location>
        <begin position="76"/>
        <end position="102"/>
    </location>
</feature>
<evidence type="ECO:0000256" key="1">
    <source>
        <dbReference type="SAM" id="MobiDB-lite"/>
    </source>
</evidence>